<dbReference type="Proteomes" id="UP000747110">
    <property type="component" value="Unassembled WGS sequence"/>
</dbReference>
<evidence type="ECO:0000313" key="4">
    <source>
        <dbReference type="EMBL" id="GIL74628.1"/>
    </source>
</evidence>
<name>A0A8J4C5U1_9CHLO</name>
<evidence type="ECO:0000256" key="1">
    <source>
        <dbReference type="SAM" id="MobiDB-lite"/>
    </source>
</evidence>
<dbReference type="OrthoDB" id="10645790at2759"/>
<dbReference type="InterPro" id="IPR049004">
    <property type="entry name" value="SVN-like_dom"/>
</dbReference>
<evidence type="ECO:0000259" key="3">
    <source>
        <dbReference type="Pfam" id="PF20888"/>
    </source>
</evidence>
<keyword evidence="2" id="KW-1133">Transmembrane helix</keyword>
<keyword evidence="2" id="KW-0472">Membrane</keyword>
<sequence length="284" mass="30005">MSSYISYLSSWPAHASLLLYYVRAAAGCYSESYIWDESHNPLGPSRCRSNNNNCDCDGLRTCSFWGYCQGPARYSGNSTSPELATPPRSPQLGSSLEESHNGSGGGGGISSGGIRTLIIVPIVIFGTVLVLGAAMVLLCCWCNRNRGLTQQSSGPSVLGCEGRDGLSSTAASGMLPLPPAMAGIHNNGHIVIPMCAQKDLKQQQQQEQHLRKDPPTSLTQFINPVCPNITVNCCSSSDGTPTSRTELCTDGGSGSNGEGMMLHGLRQQRIGPPESSAQTPAYCS</sequence>
<protein>
    <recommendedName>
        <fullName evidence="3">Scytovirin-like domain-containing protein</fullName>
    </recommendedName>
</protein>
<organism evidence="4 5">
    <name type="scientific">Volvox reticuliferus</name>
    <dbReference type="NCBI Taxonomy" id="1737510"/>
    <lineage>
        <taxon>Eukaryota</taxon>
        <taxon>Viridiplantae</taxon>
        <taxon>Chlorophyta</taxon>
        <taxon>core chlorophytes</taxon>
        <taxon>Chlorophyceae</taxon>
        <taxon>CS clade</taxon>
        <taxon>Chlamydomonadales</taxon>
        <taxon>Volvocaceae</taxon>
        <taxon>Volvox</taxon>
    </lineage>
</organism>
<proteinExistence type="predicted"/>
<feature type="region of interest" description="Disordered" evidence="1">
    <location>
        <begin position="75"/>
        <end position="107"/>
    </location>
</feature>
<dbReference type="Pfam" id="PF20888">
    <property type="entry name" value="SVN"/>
    <property type="match status" value="1"/>
</dbReference>
<gene>
    <name evidence="4" type="ORF">Vretifemale_4556</name>
</gene>
<feature type="domain" description="Scytovirin-like" evidence="3">
    <location>
        <begin position="30"/>
        <end position="73"/>
    </location>
</feature>
<reference evidence="4" key="1">
    <citation type="journal article" date="2021" name="Proc. Natl. Acad. Sci. U.S.A.">
        <title>Three genomes in the algal genus Volvox reveal the fate of a haploid sex-determining region after a transition to homothallism.</title>
        <authorList>
            <person name="Yamamoto K."/>
            <person name="Hamaji T."/>
            <person name="Kawai-Toyooka H."/>
            <person name="Matsuzaki R."/>
            <person name="Takahashi F."/>
            <person name="Nishimura Y."/>
            <person name="Kawachi M."/>
            <person name="Noguchi H."/>
            <person name="Minakuchi Y."/>
            <person name="Umen J.G."/>
            <person name="Toyoda A."/>
            <person name="Nozaki H."/>
        </authorList>
    </citation>
    <scope>NUCLEOTIDE SEQUENCE</scope>
    <source>
        <strain evidence="4">NIES-3786</strain>
    </source>
</reference>
<accession>A0A8J4C5U1</accession>
<dbReference type="EMBL" id="BNCP01000006">
    <property type="protein sequence ID" value="GIL74628.1"/>
    <property type="molecule type" value="Genomic_DNA"/>
</dbReference>
<evidence type="ECO:0000313" key="5">
    <source>
        <dbReference type="Proteomes" id="UP000747110"/>
    </source>
</evidence>
<evidence type="ECO:0000256" key="2">
    <source>
        <dbReference type="SAM" id="Phobius"/>
    </source>
</evidence>
<keyword evidence="2" id="KW-0812">Transmembrane</keyword>
<feature type="transmembrane region" description="Helical" evidence="2">
    <location>
        <begin position="118"/>
        <end position="142"/>
    </location>
</feature>
<comment type="caution">
    <text evidence="4">The sequence shown here is derived from an EMBL/GenBank/DDBJ whole genome shotgun (WGS) entry which is preliminary data.</text>
</comment>
<dbReference type="AlphaFoldDB" id="A0A8J4C5U1"/>
<keyword evidence="5" id="KW-1185">Reference proteome</keyword>